<reference evidence="1 2" key="1">
    <citation type="submission" date="2021-08" db="EMBL/GenBank/DDBJ databases">
        <title>Thermococcus onnuriiensis IOH2.</title>
        <authorList>
            <person name="Park Y.-J."/>
        </authorList>
    </citation>
    <scope>NUCLEOTIDE SEQUENCE [LARGE SCALE GENOMIC DNA]</scope>
    <source>
        <strain evidence="1 2">IOH2</strain>
    </source>
</reference>
<dbReference type="KEGG" id="thei:K1720_01220"/>
<proteinExistence type="predicted"/>
<dbReference type="EMBL" id="CP080572">
    <property type="protein sequence ID" value="USH00134.1"/>
    <property type="molecule type" value="Genomic_DNA"/>
</dbReference>
<name>A0A9E7MAF1_9EURY</name>
<sequence>MRKPIVILILIFIAVAGLVYFQNSSRENKERIIKLKATFRMGGAIYKGYEMREDTLVFKFERKGDFFTQAIETKEVTTGEKLSPKRVIMEVTTNGETKTYEAKFIDESEEIALYEASELE</sequence>
<accession>A0A9E7MAF1</accession>
<evidence type="ECO:0000313" key="1">
    <source>
        <dbReference type="EMBL" id="USH00134.1"/>
    </source>
</evidence>
<dbReference type="GeneID" id="72776921"/>
<organism evidence="1 2">
    <name type="scientific">Thermococcus argininiproducens</name>
    <dbReference type="NCBI Taxonomy" id="2866384"/>
    <lineage>
        <taxon>Archaea</taxon>
        <taxon>Methanobacteriati</taxon>
        <taxon>Methanobacteriota</taxon>
        <taxon>Thermococci</taxon>
        <taxon>Thermococcales</taxon>
        <taxon>Thermococcaceae</taxon>
        <taxon>Thermococcus</taxon>
    </lineage>
</organism>
<dbReference type="Proteomes" id="UP001056425">
    <property type="component" value="Chromosome"/>
</dbReference>
<gene>
    <name evidence="1" type="ORF">K1720_01220</name>
</gene>
<protein>
    <submittedName>
        <fullName evidence="1">Uncharacterized protein</fullName>
    </submittedName>
</protein>
<dbReference type="RefSeq" id="WP_251949419.1">
    <property type="nucleotide sequence ID" value="NZ_CP080572.1"/>
</dbReference>
<dbReference type="AlphaFoldDB" id="A0A9E7MAF1"/>
<evidence type="ECO:0000313" key="2">
    <source>
        <dbReference type="Proteomes" id="UP001056425"/>
    </source>
</evidence>
<keyword evidence="2" id="KW-1185">Reference proteome</keyword>